<comment type="caution">
    <text evidence="1">The sequence shown here is derived from an EMBL/GenBank/DDBJ whole genome shotgun (WGS) entry which is preliminary data.</text>
</comment>
<sequence length="70" mass="7364">MAKPIALLSVYDKTNLLEVATQLHELGIDLVASGGTSKAIRNAGLPVKDVSDITRAPEMLGGRVKTLHPA</sequence>
<evidence type="ECO:0000313" key="2">
    <source>
        <dbReference type="Proteomes" id="UP001150581"/>
    </source>
</evidence>
<evidence type="ECO:0000313" key="1">
    <source>
        <dbReference type="EMBL" id="KAJ1886315.1"/>
    </source>
</evidence>
<organism evidence="1 2">
    <name type="scientific">Kickxella alabastrina</name>
    <dbReference type="NCBI Taxonomy" id="61397"/>
    <lineage>
        <taxon>Eukaryota</taxon>
        <taxon>Fungi</taxon>
        <taxon>Fungi incertae sedis</taxon>
        <taxon>Zoopagomycota</taxon>
        <taxon>Kickxellomycotina</taxon>
        <taxon>Kickxellomycetes</taxon>
        <taxon>Kickxellales</taxon>
        <taxon>Kickxellaceae</taxon>
        <taxon>Kickxella</taxon>
    </lineage>
</organism>
<protein>
    <submittedName>
        <fullName evidence="1">Bifunctional phosphoribosylaminoimidazolecarboxamide formyltransferase/IMP cyclohydrolase</fullName>
    </submittedName>
</protein>
<name>A0ACC1I2I4_9FUNG</name>
<accession>A0ACC1I2I4</accession>
<reference evidence="1" key="1">
    <citation type="submission" date="2022-07" db="EMBL/GenBank/DDBJ databases">
        <title>Phylogenomic reconstructions and comparative analyses of Kickxellomycotina fungi.</title>
        <authorList>
            <person name="Reynolds N.K."/>
            <person name="Stajich J.E."/>
            <person name="Barry K."/>
            <person name="Grigoriev I.V."/>
            <person name="Crous P."/>
            <person name="Smith M.E."/>
        </authorList>
    </citation>
    <scope>NUCLEOTIDE SEQUENCE</scope>
    <source>
        <strain evidence="1">Benny 63K</strain>
    </source>
</reference>
<proteinExistence type="predicted"/>
<gene>
    <name evidence="1" type="primary">ADE17_1</name>
    <name evidence="1" type="ORF">LPJ66_009692</name>
</gene>
<keyword evidence="2" id="KW-1185">Reference proteome</keyword>
<dbReference type="EMBL" id="JANBPG010002291">
    <property type="protein sequence ID" value="KAJ1886315.1"/>
    <property type="molecule type" value="Genomic_DNA"/>
</dbReference>
<feature type="non-terminal residue" evidence="1">
    <location>
        <position position="70"/>
    </location>
</feature>
<dbReference type="Proteomes" id="UP001150581">
    <property type="component" value="Unassembled WGS sequence"/>
</dbReference>